<evidence type="ECO:0000256" key="13">
    <source>
        <dbReference type="ARBA" id="ARBA00032901"/>
    </source>
</evidence>
<gene>
    <name evidence="17" type="ORF">GSOID_T00026912001</name>
</gene>
<protein>
    <recommendedName>
        <fullName evidence="6">Peptide-N(4)-(N-acetyl-beta-glucosaminyl)asparagine amidase</fullName>
        <ecNumber evidence="5">3.5.1.52</ecNumber>
    </recommendedName>
    <alternativeName>
        <fullName evidence="12">N-glycanase 1</fullName>
    </alternativeName>
    <alternativeName>
        <fullName evidence="13">Peptide:N-glycanase</fullName>
    </alternativeName>
</protein>
<keyword evidence="7" id="KW-0963">Cytoplasm</keyword>
<feature type="region of interest" description="Disordered" evidence="15">
    <location>
        <begin position="106"/>
        <end position="136"/>
    </location>
</feature>
<dbReference type="Pfam" id="PF09409">
    <property type="entry name" value="PUB"/>
    <property type="match status" value="1"/>
</dbReference>
<dbReference type="InterPro" id="IPR008979">
    <property type="entry name" value="Galactose-bd-like_sf"/>
</dbReference>
<evidence type="ECO:0000256" key="9">
    <source>
        <dbReference type="ARBA" id="ARBA00022801"/>
    </source>
</evidence>
<evidence type="ECO:0000256" key="8">
    <source>
        <dbReference type="ARBA" id="ARBA00022723"/>
    </source>
</evidence>
<dbReference type="SUPFAM" id="SSF143503">
    <property type="entry name" value="PUG domain-like"/>
    <property type="match status" value="1"/>
</dbReference>
<evidence type="ECO:0000259" key="16">
    <source>
        <dbReference type="PROSITE" id="PS51398"/>
    </source>
</evidence>
<dbReference type="GO" id="GO:0005829">
    <property type="term" value="C:cytosol"/>
    <property type="evidence" value="ECO:0007669"/>
    <property type="project" value="TreeGrafter"/>
</dbReference>
<dbReference type="PANTHER" id="PTHR12143">
    <property type="entry name" value="PEPTIDE N-GLYCANASE PNGASE -RELATED"/>
    <property type="match status" value="1"/>
</dbReference>
<dbReference type="Gene3D" id="1.20.58.2190">
    <property type="match status" value="1"/>
</dbReference>
<comment type="similarity">
    <text evidence="4 14">Belongs to the transglutaminase-like superfamily. PNGase family.</text>
</comment>
<dbReference type="InterPro" id="IPR050883">
    <property type="entry name" value="PNGase"/>
</dbReference>
<dbReference type="Gene3D" id="2.60.120.1020">
    <property type="entry name" value="Peptide N glycanase, PAW domain"/>
    <property type="match status" value="1"/>
</dbReference>
<dbReference type="Gene3D" id="1.10.1740.90">
    <property type="match status" value="1"/>
</dbReference>
<evidence type="ECO:0000313" key="17">
    <source>
        <dbReference type="EMBL" id="CBY35108.1"/>
    </source>
</evidence>
<dbReference type="InterPro" id="IPR018997">
    <property type="entry name" value="PUB_domain"/>
</dbReference>
<name>E4YHZ7_OIKDI</name>
<evidence type="ECO:0000256" key="12">
    <source>
        <dbReference type="ARBA" id="ARBA00029604"/>
    </source>
</evidence>
<dbReference type="SMART" id="SM00580">
    <property type="entry name" value="PUG"/>
    <property type="match status" value="1"/>
</dbReference>
<dbReference type="SMART" id="SM00460">
    <property type="entry name" value="TGc"/>
    <property type="match status" value="1"/>
</dbReference>
<evidence type="ECO:0000256" key="10">
    <source>
        <dbReference type="ARBA" id="ARBA00022833"/>
    </source>
</evidence>
<dbReference type="InterPro" id="IPR002931">
    <property type="entry name" value="Transglutaminase-like"/>
</dbReference>
<proteinExistence type="inferred from homology"/>
<dbReference type="PROSITE" id="PS51398">
    <property type="entry name" value="PAW"/>
    <property type="match status" value="1"/>
</dbReference>
<evidence type="ECO:0000256" key="5">
    <source>
        <dbReference type="ARBA" id="ARBA00012158"/>
    </source>
</evidence>
<organism evidence="17">
    <name type="scientific">Oikopleura dioica</name>
    <name type="common">Tunicate</name>
    <dbReference type="NCBI Taxonomy" id="34765"/>
    <lineage>
        <taxon>Eukaryota</taxon>
        <taxon>Metazoa</taxon>
        <taxon>Chordata</taxon>
        <taxon>Tunicata</taxon>
        <taxon>Appendicularia</taxon>
        <taxon>Copelata</taxon>
        <taxon>Oikopleuridae</taxon>
        <taxon>Oikopleura</taxon>
    </lineage>
</organism>
<dbReference type="Gene3D" id="3.10.620.30">
    <property type="match status" value="1"/>
</dbReference>
<evidence type="ECO:0000256" key="3">
    <source>
        <dbReference type="ARBA" id="ARBA00004496"/>
    </source>
</evidence>
<comment type="catalytic activity">
    <reaction evidence="1">
        <text>Hydrolysis of an N(4)-(acetyl-beta-D-glucosaminyl)asparagine residue in which the glucosamine residue may be further glycosylated, to yield a (substituted) N-acetyl-beta-D-glucosaminylamine and a peptide containing an aspartate residue.</text>
        <dbReference type="EC" id="3.5.1.52"/>
    </reaction>
</comment>
<comment type="subcellular location">
    <subcellularLocation>
        <location evidence="3">Cytoplasm</location>
    </subcellularLocation>
</comment>
<dbReference type="GO" id="GO:0046872">
    <property type="term" value="F:metal ion binding"/>
    <property type="evidence" value="ECO:0007669"/>
    <property type="project" value="UniProtKB-KW"/>
</dbReference>
<evidence type="ECO:0000256" key="6">
    <source>
        <dbReference type="ARBA" id="ARBA00018546"/>
    </source>
</evidence>
<evidence type="ECO:0000256" key="14">
    <source>
        <dbReference type="PROSITE-ProRule" id="PRU00731"/>
    </source>
</evidence>
<reference evidence="17" key="1">
    <citation type="journal article" date="2010" name="Science">
        <title>Plasticity of animal genome architecture unmasked by rapid evolution of a pelagic tunicate.</title>
        <authorList>
            <person name="Denoeud F."/>
            <person name="Henriet S."/>
            <person name="Mungpakdee S."/>
            <person name="Aury J.M."/>
            <person name="Da Silva C."/>
            <person name="Brinkmann H."/>
            <person name="Mikhaleva J."/>
            <person name="Olsen L.C."/>
            <person name="Jubin C."/>
            <person name="Canestro C."/>
            <person name="Bouquet J.M."/>
            <person name="Danks G."/>
            <person name="Poulain J."/>
            <person name="Campsteijn C."/>
            <person name="Adamski M."/>
            <person name="Cross I."/>
            <person name="Yadetie F."/>
            <person name="Muffato M."/>
            <person name="Louis A."/>
            <person name="Butcher S."/>
            <person name="Tsagkogeorga G."/>
            <person name="Konrad A."/>
            <person name="Singh S."/>
            <person name="Jensen M.F."/>
            <person name="Cong E.H."/>
            <person name="Eikeseth-Otteraa H."/>
            <person name="Noel B."/>
            <person name="Anthouard V."/>
            <person name="Porcel B.M."/>
            <person name="Kachouri-Lafond R."/>
            <person name="Nishino A."/>
            <person name="Ugolini M."/>
            <person name="Chourrout P."/>
            <person name="Nishida H."/>
            <person name="Aasland R."/>
            <person name="Huzurbazar S."/>
            <person name="Westhof E."/>
            <person name="Delsuc F."/>
            <person name="Lehrach H."/>
            <person name="Reinhardt R."/>
            <person name="Weissenbach J."/>
            <person name="Roy S.W."/>
            <person name="Artiguenave F."/>
            <person name="Postlethwait J.H."/>
            <person name="Manak J.R."/>
            <person name="Thompson E.M."/>
            <person name="Jaillon O."/>
            <person name="Du Pasquier L."/>
            <person name="Boudinot P."/>
            <person name="Liberles D.A."/>
            <person name="Volff J.N."/>
            <person name="Philippe H."/>
            <person name="Lenhard B."/>
            <person name="Roest Crollius H."/>
            <person name="Wincker P."/>
            <person name="Chourrout D."/>
        </authorList>
    </citation>
    <scope>NUCLEOTIDE SEQUENCE [LARGE SCALE GENOMIC DNA]</scope>
</reference>
<dbReference type="SUPFAM" id="SSF54001">
    <property type="entry name" value="Cysteine proteinases"/>
    <property type="match status" value="1"/>
</dbReference>
<dbReference type="CDD" id="cd09212">
    <property type="entry name" value="PUB"/>
    <property type="match status" value="1"/>
</dbReference>
<dbReference type="EC" id="3.5.1.52" evidence="5"/>
<evidence type="ECO:0000256" key="15">
    <source>
        <dbReference type="SAM" id="MobiDB-lite"/>
    </source>
</evidence>
<dbReference type="InterPro" id="IPR036339">
    <property type="entry name" value="PUB-like_dom_sf"/>
</dbReference>
<dbReference type="Pfam" id="PF04721">
    <property type="entry name" value="PAW"/>
    <property type="match status" value="1"/>
</dbReference>
<comment type="function">
    <text evidence="11">Specifically deglycosylates the denatured form of N-linked glycoproteins in the cytoplasm and assists their proteasome-mediated degradation. Cleaves the beta-aspartyl-glucosamine (GlcNAc) of the glycan and the amide side chain of Asn, converting Asn to Asp. Prefers proteins containing high-mannose over those bearing complex type oligosaccharides. Can recognize misfolded proteins in the endoplasmic reticulum that are exported to the cytosol to be destroyed and deglycosylate them, while it has no activity toward native proteins. Deglycosylation is a prerequisite for subsequent proteasome-mediated degradation of some, but not all, misfolded glycoproteins.</text>
</comment>
<dbReference type="InterPro" id="IPR006588">
    <property type="entry name" value="Peptide_N_glycanase_PAW_dom"/>
</dbReference>
<dbReference type="Pfam" id="PF01841">
    <property type="entry name" value="Transglut_core"/>
    <property type="match status" value="1"/>
</dbReference>
<dbReference type="GO" id="GO:0000224">
    <property type="term" value="F:peptide-N4-(N-acetyl-beta-glucosaminyl)asparagine amidase activity"/>
    <property type="evidence" value="ECO:0007669"/>
    <property type="project" value="UniProtKB-EC"/>
</dbReference>
<feature type="domain" description="PAW" evidence="16">
    <location>
        <begin position="420"/>
        <end position="608"/>
    </location>
</feature>
<dbReference type="InterPro" id="IPR038680">
    <property type="entry name" value="PAW_sf"/>
</dbReference>
<evidence type="ECO:0000256" key="11">
    <source>
        <dbReference type="ARBA" id="ARBA00024870"/>
    </source>
</evidence>
<dbReference type="SUPFAM" id="SSF49785">
    <property type="entry name" value="Galactose-binding domain-like"/>
    <property type="match status" value="1"/>
</dbReference>
<sequence>MGINEVKIAIAAIKAAPDNQKAIDTLEKILKNILTHPLEAKYRKLKVAGKVFTETLLPVDGALDFLYSLGFAESDDGSWLEIAALTSESKTMLVRAVFLLKTNQSSNSESAPLRDSGSQSAPQIPPAISESPSSSRKLQNFNSSFLEIQERILRLRSSAMMHVRQWEDPKTQKKVRDTIPVTALFKRASELLEQNDSADGFDRGELLKHSLLITLTDWFKNEFFKWTDGNIIRYNNPEKLLETREGMLSYFCLCCFNYFPKIEYNIFITRKGRCGEWANCFGAILRSFAFHVRETYNVLEDHVWVEVRTLGRWTHVDPCEDAIDKPLMYKHGWKKSCHLCLSFSVAEGARDTTWRYNNLHAELREARKQLVIESWMNSFIKKYEERKKKIMNWEKKMQEEDWITEAVEFLSPKQIGSDLKFSDRTTGSLQWRTSRGETAKNIEAKVFFYTKIKEESPEFVFSYNCAKDTYSFNGESVSSWATFAHHGGRLFRKEEKDWKMCYLAMQEESTGEAEVEFKFKLPNKQISSILVTAHSATYENGKVNWIFCSGESCTKFNPTEQFVFPEPSPDSTVSIKASLVAPNFWQHAQLFRQALDDTSFMFEVRFKF</sequence>
<dbReference type="GO" id="GO:0005634">
    <property type="term" value="C:nucleus"/>
    <property type="evidence" value="ECO:0007669"/>
    <property type="project" value="TreeGrafter"/>
</dbReference>
<keyword evidence="8" id="KW-0479">Metal-binding</keyword>
<keyword evidence="10" id="KW-0862">Zinc</keyword>
<evidence type="ECO:0000256" key="4">
    <source>
        <dbReference type="ARBA" id="ARBA00009390"/>
    </source>
</evidence>
<dbReference type="PANTHER" id="PTHR12143:SF19">
    <property type="entry name" value="PEPTIDE-N(4)-(N-ACETYL-BETA-GLUCOSAMINYL)ASPARAGINE AMIDASE"/>
    <property type="match status" value="1"/>
</dbReference>
<accession>E4YHZ7</accession>
<comment type="cofactor">
    <cofactor evidence="2">
        <name>Zn(2+)</name>
        <dbReference type="ChEBI" id="CHEBI:29105"/>
    </cofactor>
</comment>
<keyword evidence="9" id="KW-0378">Hydrolase</keyword>
<dbReference type="EMBL" id="FN654587">
    <property type="protein sequence ID" value="CBY35108.1"/>
    <property type="molecule type" value="Genomic_DNA"/>
</dbReference>
<feature type="compositionally biased region" description="Low complexity" evidence="15">
    <location>
        <begin position="120"/>
        <end position="135"/>
    </location>
</feature>
<dbReference type="Proteomes" id="UP000011014">
    <property type="component" value="Unassembled WGS sequence"/>
</dbReference>
<dbReference type="AlphaFoldDB" id="E4YHZ7"/>
<dbReference type="InterPro" id="IPR038765">
    <property type="entry name" value="Papain-like_cys_pep_sf"/>
</dbReference>
<evidence type="ECO:0000256" key="2">
    <source>
        <dbReference type="ARBA" id="ARBA00001947"/>
    </source>
</evidence>
<evidence type="ECO:0000256" key="7">
    <source>
        <dbReference type="ARBA" id="ARBA00022490"/>
    </source>
</evidence>
<evidence type="ECO:0000256" key="1">
    <source>
        <dbReference type="ARBA" id="ARBA00001650"/>
    </source>
</evidence>
<dbReference type="GO" id="GO:0006516">
    <property type="term" value="P:glycoprotein catabolic process"/>
    <property type="evidence" value="ECO:0007669"/>
    <property type="project" value="InterPro"/>
</dbReference>